<feature type="transmembrane region" description="Helical" evidence="5">
    <location>
        <begin position="159"/>
        <end position="176"/>
    </location>
</feature>
<feature type="transmembrane region" description="Helical" evidence="5">
    <location>
        <begin position="347"/>
        <end position="365"/>
    </location>
</feature>
<evidence type="ECO:0000256" key="2">
    <source>
        <dbReference type="ARBA" id="ARBA00022692"/>
    </source>
</evidence>
<dbReference type="InterPro" id="IPR007016">
    <property type="entry name" value="O-antigen_ligase-rel_domated"/>
</dbReference>
<keyword evidence="3 5" id="KW-1133">Transmembrane helix</keyword>
<sequence>MQDPAAFEVIVLFLLTFILLNNIKFQLVNEDKFIFFLLYVFALLSIFTVLVAEDKFASFIWNAITILLIVAMILIRVVLEEVEYIKKILIGYIYGGVLTSFISLVSYLIETPFSNKVIKFDIRLSGFFQDPNVFSPFLIPIIILLLEDIKSNFLFKKKFLLKLTSILIVLIAITLAMSRAAWVNLFISFILYMLMKVYKNKKLLLKLIPVTFFLSVIIIYIFNINSNLQVFDQLMNRIQLQNYDSERLNSQTHALSVTGEHLFTGIGPGQFISTYNLSPHNTLLRLAAETGIFTLIIYLCLFFYLVIKLIKISILNYKFNLPLVILVVLIGTFVNSLVVDILHWRHYWFLLGLGWVCIVHYRKLILKKEREKFRL</sequence>
<proteinExistence type="predicted"/>
<feature type="transmembrane region" description="Helical" evidence="5">
    <location>
        <begin position="91"/>
        <end position="109"/>
    </location>
</feature>
<organism evidence="7 8">
    <name type="scientific">Fictibacillus arsenicus</name>
    <dbReference type="NCBI Taxonomy" id="255247"/>
    <lineage>
        <taxon>Bacteria</taxon>
        <taxon>Bacillati</taxon>
        <taxon>Bacillota</taxon>
        <taxon>Bacilli</taxon>
        <taxon>Bacillales</taxon>
        <taxon>Fictibacillaceae</taxon>
        <taxon>Fictibacillus</taxon>
    </lineage>
</organism>
<dbReference type="Proteomes" id="UP000077412">
    <property type="component" value="Chromosome"/>
</dbReference>
<evidence type="ECO:0000256" key="5">
    <source>
        <dbReference type="SAM" id="Phobius"/>
    </source>
</evidence>
<keyword evidence="4 5" id="KW-0472">Membrane</keyword>
<dbReference type="PANTHER" id="PTHR37422:SF13">
    <property type="entry name" value="LIPOPOLYSACCHARIDE BIOSYNTHESIS PROTEIN PA4999-RELATED"/>
    <property type="match status" value="1"/>
</dbReference>
<feature type="transmembrane region" description="Helical" evidence="5">
    <location>
        <begin position="58"/>
        <end position="79"/>
    </location>
</feature>
<evidence type="ECO:0000313" key="8">
    <source>
        <dbReference type="Proteomes" id="UP000077412"/>
    </source>
</evidence>
<gene>
    <name evidence="7" type="ORF">ABE41_018280</name>
</gene>
<evidence type="ECO:0000313" key="7">
    <source>
        <dbReference type="EMBL" id="ANX13964.1"/>
    </source>
</evidence>
<feature type="transmembrane region" description="Helical" evidence="5">
    <location>
        <begin position="6"/>
        <end position="23"/>
    </location>
</feature>
<feature type="domain" description="O-antigen ligase-related" evidence="6">
    <location>
        <begin position="166"/>
        <end position="299"/>
    </location>
</feature>
<reference evidence="7 8" key="1">
    <citation type="submission" date="2016-08" db="EMBL/GenBank/DDBJ databases">
        <title>Complete genome sequence of Fictibacillus arsenicus G25-54, a strain with toxicity to nematodes and a potential arsenic-resistance activity.</title>
        <authorList>
            <person name="Zheng Z."/>
        </authorList>
    </citation>
    <scope>NUCLEOTIDE SEQUENCE [LARGE SCALE GENOMIC DNA]</scope>
    <source>
        <strain evidence="7 8">G25-54</strain>
    </source>
</reference>
<dbReference type="GO" id="GO:0016020">
    <property type="term" value="C:membrane"/>
    <property type="evidence" value="ECO:0007669"/>
    <property type="project" value="UniProtKB-SubCell"/>
</dbReference>
<keyword evidence="8" id="KW-1185">Reference proteome</keyword>
<dbReference type="OrthoDB" id="9796592at2"/>
<name>A0A1B1Z955_9BACL</name>
<protein>
    <recommendedName>
        <fullName evidence="6">O-antigen ligase-related domain-containing protein</fullName>
    </recommendedName>
</protein>
<feature type="transmembrane region" description="Helical" evidence="5">
    <location>
        <begin position="203"/>
        <end position="222"/>
    </location>
</feature>
<dbReference type="AlphaFoldDB" id="A0A1B1Z955"/>
<dbReference type="STRING" id="255247.ABE41_018280"/>
<feature type="transmembrane region" description="Helical" evidence="5">
    <location>
        <begin position="182"/>
        <end position="198"/>
    </location>
</feature>
<dbReference type="RefSeq" id="WP_066293491.1">
    <property type="nucleotide sequence ID" value="NZ_CP016761.1"/>
</dbReference>
<evidence type="ECO:0000256" key="3">
    <source>
        <dbReference type="ARBA" id="ARBA00022989"/>
    </source>
</evidence>
<evidence type="ECO:0000259" key="6">
    <source>
        <dbReference type="Pfam" id="PF04932"/>
    </source>
</evidence>
<feature type="transmembrane region" description="Helical" evidence="5">
    <location>
        <begin position="129"/>
        <end position="147"/>
    </location>
</feature>
<evidence type="ECO:0000256" key="1">
    <source>
        <dbReference type="ARBA" id="ARBA00004141"/>
    </source>
</evidence>
<keyword evidence="2 5" id="KW-0812">Transmembrane</keyword>
<comment type="subcellular location">
    <subcellularLocation>
        <location evidence="1">Membrane</location>
        <topology evidence="1">Multi-pass membrane protein</topology>
    </subcellularLocation>
</comment>
<dbReference type="InterPro" id="IPR051533">
    <property type="entry name" value="WaaL-like"/>
</dbReference>
<feature type="transmembrane region" description="Helical" evidence="5">
    <location>
        <begin position="319"/>
        <end position="341"/>
    </location>
</feature>
<evidence type="ECO:0000256" key="4">
    <source>
        <dbReference type="ARBA" id="ARBA00023136"/>
    </source>
</evidence>
<dbReference type="EMBL" id="CP016761">
    <property type="protein sequence ID" value="ANX13964.1"/>
    <property type="molecule type" value="Genomic_DNA"/>
</dbReference>
<accession>A0A1B1Z955</accession>
<dbReference type="Pfam" id="PF04932">
    <property type="entry name" value="Wzy_C"/>
    <property type="match status" value="1"/>
</dbReference>
<dbReference type="KEGG" id="far:ABE41_018280"/>
<dbReference type="PANTHER" id="PTHR37422">
    <property type="entry name" value="TEICHURONIC ACID BIOSYNTHESIS PROTEIN TUAE"/>
    <property type="match status" value="1"/>
</dbReference>
<feature type="transmembrane region" description="Helical" evidence="5">
    <location>
        <begin position="35"/>
        <end position="52"/>
    </location>
</feature>
<feature type="transmembrane region" description="Helical" evidence="5">
    <location>
        <begin position="286"/>
        <end position="307"/>
    </location>
</feature>